<feature type="region of interest" description="Disordered" evidence="1">
    <location>
        <begin position="364"/>
        <end position="414"/>
    </location>
</feature>
<feature type="compositionally biased region" description="Polar residues" evidence="1">
    <location>
        <begin position="90"/>
        <end position="99"/>
    </location>
</feature>
<dbReference type="EMBL" id="LWDF02000018">
    <property type="protein sequence ID" value="KAE8260112.1"/>
    <property type="molecule type" value="Genomic_DNA"/>
</dbReference>
<sequence>MDTSPGTMAGIEVASYPQLAAAQAALNLHHSTASSPSATGDQQHQHQEQQQQQEAGPSSASASIPPPPPHFSLQNGDGGGGGGGEGDPNASISFASSADVTMADHSLSPDDSNGALGKARKQNRRTIRKACDLCHSTKVKCILPSPLQQPSIGAHGNVLTNSGPYHRPHQPCQRCIKLGKECVFTPLVKRKSRSRKLETGDIPWFTAQSVDSSSSSSSAIRPTQQPFASSSSNALPPASALTSAETSAAGRSLAGSDWDVFGALFGFDPLFTSSSGTSAPTAIQSTPASAEEVAQFLASFDAAPWSAELQNLQEDVCVHTAEQQQGGQHHQHPGMIAPPPDASVTAADASALTEASAFFAQHSNHLLQPPPPPAPAPAPTTAAESHTLDHRSILPSHPGLDSDPPATSAASTSLSIPPGLQQAWFAASEQPDESLATHYAPAPVPAHIPDPTSAPTNNAQTAPADAPSTAALEDTASRQALEAVMADTIKRIQDLLERERSARQKAEKRANTVLSNNHSGAVEAADDHGDQEGEGEGVDGEGQKKPVSAGLRTLALAIRVVERATAWPADMDPCTQSNGSLEFQAGKGKEISNGREDLPSASGSDGPSSSTQNNGRGIHTFGALHSHSSTTSPLNFTPAFAMLLFALGMQVLQALEDLSSPLPSHLPPYQSPLRALPELAIYAPHPTTMQAIRSTLVKEQAAQMGVCMERLVKVTEARHVGQGPCLTRMIAKKLGEVCGRVASG</sequence>
<feature type="compositionally biased region" description="Polar residues" evidence="1">
    <location>
        <begin position="29"/>
        <end position="41"/>
    </location>
</feature>
<dbReference type="CDD" id="cd00067">
    <property type="entry name" value="GAL4"/>
    <property type="match status" value="1"/>
</dbReference>
<feature type="region of interest" description="Disordered" evidence="1">
    <location>
        <begin position="27"/>
        <end position="122"/>
    </location>
</feature>
<feature type="compositionally biased region" description="Pro residues" evidence="1">
    <location>
        <begin position="368"/>
        <end position="378"/>
    </location>
</feature>
<evidence type="ECO:0000256" key="1">
    <source>
        <dbReference type="SAM" id="MobiDB-lite"/>
    </source>
</evidence>
<evidence type="ECO:0000313" key="2">
    <source>
        <dbReference type="EMBL" id="KAE8260112.1"/>
    </source>
</evidence>
<dbReference type="InterPro" id="IPR036864">
    <property type="entry name" value="Zn2-C6_fun-type_DNA-bd_sf"/>
</dbReference>
<reference evidence="2" key="1">
    <citation type="submission" date="2016-04" db="EMBL/GenBank/DDBJ databases">
        <authorList>
            <person name="Nguyen H.D."/>
            <person name="Samba Siva P."/>
            <person name="Cullis J."/>
            <person name="Levesque C.A."/>
            <person name="Hambleton S."/>
        </authorList>
    </citation>
    <scope>NUCLEOTIDE SEQUENCE</scope>
    <source>
        <strain evidence="2">DAOMC 236416</strain>
    </source>
</reference>
<evidence type="ECO:0000313" key="3">
    <source>
        <dbReference type="Proteomes" id="UP000077521"/>
    </source>
</evidence>
<dbReference type="Proteomes" id="UP000077521">
    <property type="component" value="Unassembled WGS sequence"/>
</dbReference>
<feature type="compositionally biased region" description="Gly residues" evidence="1">
    <location>
        <begin position="76"/>
        <end position="86"/>
    </location>
</feature>
<dbReference type="SMART" id="SM00066">
    <property type="entry name" value="GAL4"/>
    <property type="match status" value="1"/>
</dbReference>
<proteinExistence type="predicted"/>
<keyword evidence="3" id="KW-1185">Reference proteome</keyword>
<accession>A0A177TNF6</accession>
<reference evidence="2" key="2">
    <citation type="journal article" date="2019" name="IMA Fungus">
        <title>Genome sequencing and comparison of five Tilletia species to identify candidate genes for the detection of regulated species infecting wheat.</title>
        <authorList>
            <person name="Nguyen H.D.T."/>
            <person name="Sultana T."/>
            <person name="Kesanakurti P."/>
            <person name="Hambleton S."/>
        </authorList>
    </citation>
    <scope>NUCLEOTIDE SEQUENCE</scope>
    <source>
        <strain evidence="2">DAOMC 236416</strain>
    </source>
</reference>
<feature type="compositionally biased region" description="Low complexity" evidence="1">
    <location>
        <begin position="401"/>
        <end position="414"/>
    </location>
</feature>
<comment type="caution">
    <text evidence="2">The sequence shown here is derived from an EMBL/GenBank/DDBJ whole genome shotgun (WGS) entry which is preliminary data.</text>
</comment>
<dbReference type="GO" id="GO:0008270">
    <property type="term" value="F:zinc ion binding"/>
    <property type="evidence" value="ECO:0007669"/>
    <property type="project" value="InterPro"/>
</dbReference>
<dbReference type="SUPFAM" id="SSF57701">
    <property type="entry name" value="Zn2/Cys6 DNA-binding domain"/>
    <property type="match status" value="1"/>
</dbReference>
<feature type="region of interest" description="Disordered" evidence="1">
    <location>
        <begin position="500"/>
        <end position="546"/>
    </location>
</feature>
<feature type="compositionally biased region" description="Low complexity" evidence="1">
    <location>
        <begin position="599"/>
        <end position="610"/>
    </location>
</feature>
<feature type="compositionally biased region" description="Low complexity" evidence="1">
    <location>
        <begin position="48"/>
        <end position="63"/>
    </location>
</feature>
<dbReference type="AlphaFoldDB" id="A0A177TNF6"/>
<feature type="compositionally biased region" description="Low complexity" evidence="1">
    <location>
        <begin position="228"/>
        <end position="238"/>
    </location>
</feature>
<dbReference type="Gene3D" id="4.10.240.10">
    <property type="entry name" value="Zn(2)-C6 fungal-type DNA-binding domain"/>
    <property type="match status" value="1"/>
</dbReference>
<feature type="region of interest" description="Disordered" evidence="1">
    <location>
        <begin position="208"/>
        <end position="238"/>
    </location>
</feature>
<feature type="region of interest" description="Disordered" evidence="1">
    <location>
        <begin position="440"/>
        <end position="471"/>
    </location>
</feature>
<dbReference type="GO" id="GO:0000981">
    <property type="term" value="F:DNA-binding transcription factor activity, RNA polymerase II-specific"/>
    <property type="evidence" value="ECO:0007669"/>
    <property type="project" value="InterPro"/>
</dbReference>
<organism evidence="2 3">
    <name type="scientific">Tilletia indica</name>
    <dbReference type="NCBI Taxonomy" id="43049"/>
    <lineage>
        <taxon>Eukaryota</taxon>
        <taxon>Fungi</taxon>
        <taxon>Dikarya</taxon>
        <taxon>Basidiomycota</taxon>
        <taxon>Ustilaginomycotina</taxon>
        <taxon>Exobasidiomycetes</taxon>
        <taxon>Tilletiales</taxon>
        <taxon>Tilletiaceae</taxon>
        <taxon>Tilletia</taxon>
    </lineage>
</organism>
<protein>
    <submittedName>
        <fullName evidence="2">Uncharacterized protein</fullName>
    </submittedName>
</protein>
<feature type="region of interest" description="Disordered" evidence="1">
    <location>
        <begin position="590"/>
        <end position="624"/>
    </location>
</feature>
<feature type="compositionally biased region" description="Basic and acidic residues" evidence="1">
    <location>
        <begin position="500"/>
        <end position="510"/>
    </location>
</feature>
<name>A0A177TNF6_9BASI</name>
<gene>
    <name evidence="2" type="ORF">A4X13_0g560</name>
</gene>
<dbReference type="InterPro" id="IPR001138">
    <property type="entry name" value="Zn2Cys6_DnaBD"/>
</dbReference>